<feature type="transmembrane region" description="Helical" evidence="1">
    <location>
        <begin position="165"/>
        <end position="181"/>
    </location>
</feature>
<reference evidence="3" key="1">
    <citation type="submission" date="2018-04" db="EMBL/GenBank/DDBJ databases">
        <authorList>
            <person name="Illikoud N."/>
        </authorList>
    </citation>
    <scope>NUCLEOTIDE SEQUENCE [LARGE SCALE GENOMIC DNA]</scope>
</reference>
<feature type="transmembrane region" description="Helical" evidence="1">
    <location>
        <begin position="188"/>
        <end position="204"/>
    </location>
</feature>
<feature type="transmembrane region" description="Helical" evidence="1">
    <location>
        <begin position="121"/>
        <end position="145"/>
    </location>
</feature>
<proteinExistence type="predicted"/>
<gene>
    <name evidence="2" type="ORF">BTBSAS_20095</name>
</gene>
<organism evidence="2 3">
    <name type="scientific">Brochothrix thermosphacta</name>
    <name type="common">Microbacterium thermosphactum</name>
    <dbReference type="NCBI Taxonomy" id="2756"/>
    <lineage>
        <taxon>Bacteria</taxon>
        <taxon>Bacillati</taxon>
        <taxon>Bacillota</taxon>
        <taxon>Bacilli</taxon>
        <taxon>Bacillales</taxon>
        <taxon>Listeriaceae</taxon>
        <taxon>Brochothrix</taxon>
    </lineage>
</organism>
<dbReference type="EMBL" id="OUNC01000012">
    <property type="protein sequence ID" value="SPP28225.1"/>
    <property type="molecule type" value="Genomic_DNA"/>
</dbReference>
<feature type="transmembrane region" description="Helical" evidence="1">
    <location>
        <begin position="379"/>
        <end position="397"/>
    </location>
</feature>
<protein>
    <submittedName>
        <fullName evidence="2">Uncharacterized protein</fullName>
    </submittedName>
</protein>
<keyword evidence="1" id="KW-0812">Transmembrane</keyword>
<evidence type="ECO:0000256" key="1">
    <source>
        <dbReference type="SAM" id="Phobius"/>
    </source>
</evidence>
<name>A0A2X0QHN0_BROTH</name>
<dbReference type="AlphaFoldDB" id="A0A2X0QHN0"/>
<sequence length="417" mass="46609">MRFFIMLLVVSLLASVFKQFIPVVDYSDEAIAILFAVVALLKVIVREKRGQATLLKNEAWILVISLLLLIVGMTTNALLKEGPRLFLQLYTYFGLVKLVLIFVGGRILFSEVNFASSGKGMVIFARCFTAICYLLLALQMVHPLFPTFGLRYGINTFAFGFEHPAQFAIAIITLTIIKTYIQWSETGKIAYVYLILNLLLVVAAGRTTSITFYIVMIVAFLVTTKIKKIPKVFYIITAGLLLFLGKDRIVNQFFGNNEEARGLLIRTALKIANEHHGFGFGFGTFGSNASRLDYSPVYHQYGLSNIWGLSPQAPQFITDSYWAMVIGEIGYVGMAFMLIILGLLLKIVINETNKGTGKSFFTVLILLYVLITSPVDTALISSSVAIAMLGTLYVTYYQKQENVEQKKLVEENLSYDK</sequence>
<keyword evidence="1" id="KW-1133">Transmembrane helix</keyword>
<dbReference type="Proteomes" id="UP000270190">
    <property type="component" value="Unassembled WGS sequence"/>
</dbReference>
<feature type="transmembrane region" description="Helical" evidence="1">
    <location>
        <begin position="28"/>
        <end position="45"/>
    </location>
</feature>
<dbReference type="RefSeq" id="WP_120487673.1">
    <property type="nucleotide sequence ID" value="NZ_CBCPKC010000001.1"/>
</dbReference>
<feature type="transmembrane region" description="Helical" evidence="1">
    <location>
        <begin position="57"/>
        <end position="79"/>
    </location>
</feature>
<evidence type="ECO:0000313" key="2">
    <source>
        <dbReference type="EMBL" id="SPP28225.1"/>
    </source>
</evidence>
<keyword evidence="1" id="KW-0472">Membrane</keyword>
<feature type="transmembrane region" description="Helical" evidence="1">
    <location>
        <begin position="357"/>
        <end position="373"/>
    </location>
</feature>
<feature type="transmembrane region" description="Helical" evidence="1">
    <location>
        <begin position="321"/>
        <end position="345"/>
    </location>
</feature>
<evidence type="ECO:0000313" key="3">
    <source>
        <dbReference type="Proteomes" id="UP000270190"/>
    </source>
</evidence>
<feature type="transmembrane region" description="Helical" evidence="1">
    <location>
        <begin position="85"/>
        <end position="109"/>
    </location>
</feature>
<accession>A0A2X0QHN0</accession>